<evidence type="ECO:0000313" key="6">
    <source>
        <dbReference type="EMBL" id="RUM25124.1"/>
    </source>
</evidence>
<dbReference type="Gene3D" id="1.10.357.10">
    <property type="entry name" value="Tetracycline Repressor, domain 2"/>
    <property type="match status" value="1"/>
</dbReference>
<accession>A0A3S0QVT4</accession>
<dbReference type="PRINTS" id="PR00455">
    <property type="entry name" value="HTHTETR"/>
</dbReference>
<dbReference type="InterPro" id="IPR009057">
    <property type="entry name" value="Homeodomain-like_sf"/>
</dbReference>
<feature type="domain" description="HTH tetR-type" evidence="5">
    <location>
        <begin position="9"/>
        <end position="69"/>
    </location>
</feature>
<protein>
    <submittedName>
        <fullName evidence="6">TetR/AcrR family transcriptional regulator</fullName>
    </submittedName>
</protein>
<dbReference type="RefSeq" id="WP_126920908.1">
    <property type="nucleotide sequence ID" value="NZ_ML133688.1"/>
</dbReference>
<keyword evidence="7" id="KW-1185">Reference proteome</keyword>
<dbReference type="Pfam" id="PF00440">
    <property type="entry name" value="TetR_N"/>
    <property type="match status" value="1"/>
</dbReference>
<dbReference type="EMBL" id="RJTH01000003">
    <property type="protein sequence ID" value="RUM25124.1"/>
    <property type="molecule type" value="Genomic_DNA"/>
</dbReference>
<dbReference type="AlphaFoldDB" id="A0A3S0QVT4"/>
<dbReference type="PROSITE" id="PS50977">
    <property type="entry name" value="HTH_TETR_2"/>
    <property type="match status" value="1"/>
</dbReference>
<reference evidence="7" key="1">
    <citation type="submission" date="2018-11" db="EMBL/GenBank/DDBJ databases">
        <title>Rhizobium chutanense sp. nov., isolated from root nodules of Phaseolus vulgaris in China.</title>
        <authorList>
            <person name="Huo Y."/>
        </authorList>
    </citation>
    <scope>NUCLEOTIDE SEQUENCE [LARGE SCALE GENOMIC DNA]</scope>
    <source>
        <strain evidence="7">CCBAU 65647</strain>
    </source>
</reference>
<name>A0A3S0QVT4_9HYPH</name>
<keyword evidence="1" id="KW-0805">Transcription regulation</keyword>
<keyword evidence="3" id="KW-0804">Transcription</keyword>
<evidence type="ECO:0000256" key="2">
    <source>
        <dbReference type="ARBA" id="ARBA00023125"/>
    </source>
</evidence>
<gene>
    <name evidence="6" type="ORF">EFQ99_10085</name>
</gene>
<dbReference type="InterPro" id="IPR001647">
    <property type="entry name" value="HTH_TetR"/>
</dbReference>
<dbReference type="GO" id="GO:0003677">
    <property type="term" value="F:DNA binding"/>
    <property type="evidence" value="ECO:0007669"/>
    <property type="project" value="UniProtKB-UniRule"/>
</dbReference>
<proteinExistence type="predicted"/>
<dbReference type="Proteomes" id="UP000278823">
    <property type="component" value="Unassembled WGS sequence"/>
</dbReference>
<dbReference type="Gene3D" id="1.10.10.60">
    <property type="entry name" value="Homeodomain-like"/>
    <property type="match status" value="1"/>
</dbReference>
<evidence type="ECO:0000313" key="7">
    <source>
        <dbReference type="Proteomes" id="UP000278823"/>
    </source>
</evidence>
<dbReference type="SUPFAM" id="SSF46689">
    <property type="entry name" value="Homeodomain-like"/>
    <property type="match status" value="1"/>
</dbReference>
<feature type="DNA-binding region" description="H-T-H motif" evidence="4">
    <location>
        <begin position="32"/>
        <end position="51"/>
    </location>
</feature>
<dbReference type="PANTHER" id="PTHR47506:SF7">
    <property type="entry name" value="TRANSCRIPTIONAL REGULATORY PROTEIN"/>
    <property type="match status" value="1"/>
</dbReference>
<dbReference type="SUPFAM" id="SSF48498">
    <property type="entry name" value="Tetracyclin repressor-like, C-terminal domain"/>
    <property type="match status" value="1"/>
</dbReference>
<dbReference type="PANTHER" id="PTHR47506">
    <property type="entry name" value="TRANSCRIPTIONAL REGULATORY PROTEIN"/>
    <property type="match status" value="1"/>
</dbReference>
<comment type="caution">
    <text evidence="6">The sequence shown here is derived from an EMBL/GenBank/DDBJ whole genome shotgun (WGS) entry which is preliminary data.</text>
</comment>
<organism evidence="6 7">
    <name type="scientific">Rhizobium vallis</name>
    <dbReference type="NCBI Taxonomy" id="634290"/>
    <lineage>
        <taxon>Bacteria</taxon>
        <taxon>Pseudomonadati</taxon>
        <taxon>Pseudomonadota</taxon>
        <taxon>Alphaproteobacteria</taxon>
        <taxon>Hyphomicrobiales</taxon>
        <taxon>Rhizobiaceae</taxon>
        <taxon>Rhizobium/Agrobacterium group</taxon>
        <taxon>Rhizobium</taxon>
    </lineage>
</organism>
<sequence length="191" mass="20624">MGRSQLEKQKTHEKIVETASKRLREEGLEGIGVADLMKESGLTVGGFYKHFASRDDLVAEAIRSAFDSWGRRLEAEGVDPAKMTAADIADRYVSAYHRDNPGEGCPFAALTSDLSRSGEKARAIATERLERNFEALAGKAAGVSEGERRRKAIMAFAMMAGGVGLARVSSDEDLSAEILATVRDFVAGIDK</sequence>
<evidence type="ECO:0000256" key="1">
    <source>
        <dbReference type="ARBA" id="ARBA00023015"/>
    </source>
</evidence>
<evidence type="ECO:0000256" key="3">
    <source>
        <dbReference type="ARBA" id="ARBA00023163"/>
    </source>
</evidence>
<dbReference type="InterPro" id="IPR036271">
    <property type="entry name" value="Tet_transcr_reg_TetR-rel_C_sf"/>
</dbReference>
<evidence type="ECO:0000259" key="5">
    <source>
        <dbReference type="PROSITE" id="PS50977"/>
    </source>
</evidence>
<keyword evidence="2 4" id="KW-0238">DNA-binding</keyword>
<dbReference type="OrthoDB" id="9798857at2"/>
<evidence type="ECO:0000256" key="4">
    <source>
        <dbReference type="PROSITE-ProRule" id="PRU00335"/>
    </source>
</evidence>